<dbReference type="EMBL" id="PYMM01000002">
    <property type="protein sequence ID" value="PSU18174.1"/>
    <property type="molecule type" value="Genomic_DNA"/>
</dbReference>
<reference evidence="1 2" key="1">
    <citation type="submission" date="2018-03" db="EMBL/GenBank/DDBJ databases">
        <title>Whole genome sequencing of Histamine producing bacteria.</title>
        <authorList>
            <person name="Butler K."/>
        </authorList>
    </citation>
    <scope>NUCLEOTIDE SEQUENCE [LARGE SCALE GENOMIC DNA]</scope>
    <source>
        <strain evidence="1 2">BT-6</strain>
    </source>
</reference>
<evidence type="ECO:0000313" key="1">
    <source>
        <dbReference type="EMBL" id="PSU18174.1"/>
    </source>
</evidence>
<name>A0ABD6X887_PHODM</name>
<accession>A0ABD6X887</accession>
<protein>
    <submittedName>
        <fullName evidence="1">Uncharacterized protein</fullName>
    </submittedName>
</protein>
<evidence type="ECO:0000313" key="2">
    <source>
        <dbReference type="Proteomes" id="UP000241404"/>
    </source>
</evidence>
<organism evidence="1 2">
    <name type="scientific">Photobacterium damselae</name>
    <dbReference type="NCBI Taxonomy" id="38293"/>
    <lineage>
        <taxon>Bacteria</taxon>
        <taxon>Pseudomonadati</taxon>
        <taxon>Pseudomonadota</taxon>
        <taxon>Gammaproteobacteria</taxon>
        <taxon>Vibrionales</taxon>
        <taxon>Vibrionaceae</taxon>
        <taxon>Photobacterium</taxon>
    </lineage>
</organism>
<dbReference type="Proteomes" id="UP000241404">
    <property type="component" value="Unassembled WGS sequence"/>
</dbReference>
<dbReference type="AlphaFoldDB" id="A0ABD6X887"/>
<proteinExistence type="predicted"/>
<gene>
    <name evidence="1" type="ORF">CTM90_06685</name>
</gene>
<sequence length="77" mass="9138">MGLPVTMCFFRNEKPRESITLLLKTARQSQGFTGIVTIYSKKAARAKKHFQFFYAFRVKTQLLRSNNCLKFIRKYIR</sequence>
<comment type="caution">
    <text evidence="1">The sequence shown here is derived from an EMBL/GenBank/DDBJ whole genome shotgun (WGS) entry which is preliminary data.</text>
</comment>